<dbReference type="EMBL" id="LJIX01000006">
    <property type="protein sequence ID" value="KQL18565.1"/>
    <property type="molecule type" value="Genomic_DNA"/>
</dbReference>
<dbReference type="RefSeq" id="WP_053475139.1">
    <property type="nucleotide sequence ID" value="NZ_CP041305.1"/>
</dbReference>
<dbReference type="InterPro" id="IPR010099">
    <property type="entry name" value="SDR39U1"/>
</dbReference>
<dbReference type="NCBIfam" id="TIGR01777">
    <property type="entry name" value="yfcH"/>
    <property type="match status" value="1"/>
</dbReference>
<dbReference type="InterPro" id="IPR036291">
    <property type="entry name" value="NAD(P)-bd_dom_sf"/>
</dbReference>
<accession>A0A0Q3T542</accession>
<feature type="domain" description="DUF1731" evidence="3">
    <location>
        <begin position="252"/>
        <end position="302"/>
    </location>
</feature>
<name>A0A0Q3T542_9BACI</name>
<dbReference type="AlphaFoldDB" id="A0A0Q3T542"/>
<protein>
    <submittedName>
        <fullName evidence="4">Oxidoreductase</fullName>
    </submittedName>
</protein>
<feature type="domain" description="NAD-dependent epimerase/dehydratase" evidence="2">
    <location>
        <begin position="5"/>
        <end position="130"/>
    </location>
</feature>
<keyword evidence="5" id="KW-1185">Reference proteome</keyword>
<evidence type="ECO:0000256" key="1">
    <source>
        <dbReference type="ARBA" id="ARBA00009353"/>
    </source>
</evidence>
<evidence type="ECO:0000313" key="5">
    <source>
        <dbReference type="Proteomes" id="UP000050996"/>
    </source>
</evidence>
<proteinExistence type="inferred from homology"/>
<sequence length="304" mass="33984">MKKRIVLAGGSGFLGQSLASYLMERGYMVTILTRGKTATNDQIEYIHWDGVRLEDEWASRIDESYAVINFTGKSVNCLYTKRNREEIISSRLASVQVLQEAILKSNNPPQVCIQAGSLAIFGDTTEICHEDSVHGIGFSVEVCEKWEAAFFKNDWPHTRKVLLRIGFALGKNGGALGPLQNLAKFKLGGTIGSGRQYISWLHMDDLNEMFVKAIENEHYEGIYNATGPNPVTNKEFMKTLRKVMNKGWAPPAPAPFVKLGAYIIMRADPSLALTGRNCIPKRLQAEGFQFLHTDLEEALRDIIE</sequence>
<gene>
    <name evidence="4" type="ORF">AN957_08295</name>
</gene>
<dbReference type="PATRIC" id="fig|1637975.4.peg.1407"/>
<dbReference type="Gene3D" id="3.40.50.720">
    <property type="entry name" value="NAD(P)-binding Rossmann-like Domain"/>
    <property type="match status" value="1"/>
</dbReference>
<comment type="caution">
    <text evidence="4">The sequence shown here is derived from an EMBL/GenBank/DDBJ whole genome shotgun (WGS) entry which is preliminary data.</text>
</comment>
<evidence type="ECO:0000313" key="4">
    <source>
        <dbReference type="EMBL" id="KQL18565.1"/>
    </source>
</evidence>
<dbReference type="PANTHER" id="PTHR11092:SF0">
    <property type="entry name" value="EPIMERASE FAMILY PROTEIN SDR39U1"/>
    <property type="match status" value="1"/>
</dbReference>
<dbReference type="Pfam" id="PF08338">
    <property type="entry name" value="DUF1731"/>
    <property type="match status" value="1"/>
</dbReference>
<dbReference type="STRING" id="1637975.AN957_08295"/>
<dbReference type="PANTHER" id="PTHR11092">
    <property type="entry name" value="SUGAR NUCLEOTIDE EPIMERASE RELATED"/>
    <property type="match status" value="1"/>
</dbReference>
<dbReference type="InterPro" id="IPR013549">
    <property type="entry name" value="DUF1731"/>
</dbReference>
<reference evidence="4 5" key="1">
    <citation type="submission" date="2015-09" db="EMBL/GenBank/DDBJ databases">
        <title>Genome sequencing project for genomic taxonomy and phylogenomics of Bacillus-like bacteria.</title>
        <authorList>
            <person name="Liu B."/>
            <person name="Wang J."/>
            <person name="Zhu Y."/>
            <person name="Liu G."/>
            <person name="Chen Q."/>
            <person name="Chen Z."/>
            <person name="Lan J."/>
            <person name="Che J."/>
            <person name="Ge C."/>
            <person name="Shi H."/>
            <person name="Pan Z."/>
            <person name="Liu X."/>
        </authorList>
    </citation>
    <scope>NUCLEOTIDE SEQUENCE [LARGE SCALE GENOMIC DNA]</scope>
    <source>
        <strain evidence="4 5">FJAT-18043</strain>
    </source>
</reference>
<dbReference type="SUPFAM" id="SSF51735">
    <property type="entry name" value="NAD(P)-binding Rossmann-fold domains"/>
    <property type="match status" value="1"/>
</dbReference>
<dbReference type="Proteomes" id="UP000050996">
    <property type="component" value="Unassembled WGS sequence"/>
</dbReference>
<evidence type="ECO:0000259" key="3">
    <source>
        <dbReference type="Pfam" id="PF08338"/>
    </source>
</evidence>
<dbReference type="InterPro" id="IPR001509">
    <property type="entry name" value="Epimerase_deHydtase"/>
</dbReference>
<dbReference type="CDD" id="cd05242">
    <property type="entry name" value="SDR_a8"/>
    <property type="match status" value="1"/>
</dbReference>
<organism evidence="4 5">
    <name type="scientific">Cytobacillus solani</name>
    <dbReference type="NCBI Taxonomy" id="1637975"/>
    <lineage>
        <taxon>Bacteria</taxon>
        <taxon>Bacillati</taxon>
        <taxon>Bacillota</taxon>
        <taxon>Bacilli</taxon>
        <taxon>Bacillales</taxon>
        <taxon>Bacillaceae</taxon>
        <taxon>Cytobacillus</taxon>
    </lineage>
</organism>
<evidence type="ECO:0000259" key="2">
    <source>
        <dbReference type="Pfam" id="PF01370"/>
    </source>
</evidence>
<dbReference type="Pfam" id="PF01370">
    <property type="entry name" value="Epimerase"/>
    <property type="match status" value="1"/>
</dbReference>
<comment type="similarity">
    <text evidence="1">Belongs to the NAD(P)-dependent epimerase/dehydratase family. SDR39U1 subfamily.</text>
</comment>